<keyword evidence="2" id="KW-1185">Reference proteome</keyword>
<dbReference type="EMBL" id="CABFWN010000002">
    <property type="protein sequence ID" value="VUG17494.1"/>
    <property type="molecule type" value="Genomic_DNA"/>
</dbReference>
<protein>
    <submittedName>
        <fullName evidence="1">DEBR0S2_08768g1_1</fullName>
    </submittedName>
</protein>
<reference evidence="1 2" key="1">
    <citation type="submission" date="2019-07" db="EMBL/GenBank/DDBJ databases">
        <authorList>
            <person name="Friedrich A."/>
            <person name="Schacherer J."/>
        </authorList>
    </citation>
    <scope>NUCLEOTIDE SEQUENCE [LARGE SCALE GENOMIC DNA]</scope>
</reference>
<dbReference type="AlphaFoldDB" id="A0A7D9CWQ1"/>
<proteinExistence type="predicted"/>
<name>A0A7D9CWQ1_DEKBR</name>
<gene>
    <name evidence="1" type="ORF">DEBR0S2_08768G</name>
</gene>
<evidence type="ECO:0000313" key="1">
    <source>
        <dbReference type="EMBL" id="VUG17494.1"/>
    </source>
</evidence>
<accession>A0A7D9CWQ1</accession>
<evidence type="ECO:0000313" key="2">
    <source>
        <dbReference type="Proteomes" id="UP000478008"/>
    </source>
</evidence>
<organism evidence="1 2">
    <name type="scientific">Dekkera bruxellensis</name>
    <name type="common">Brettanomyces custersii</name>
    <dbReference type="NCBI Taxonomy" id="5007"/>
    <lineage>
        <taxon>Eukaryota</taxon>
        <taxon>Fungi</taxon>
        <taxon>Dikarya</taxon>
        <taxon>Ascomycota</taxon>
        <taxon>Saccharomycotina</taxon>
        <taxon>Pichiomycetes</taxon>
        <taxon>Pichiales</taxon>
        <taxon>Pichiaceae</taxon>
        <taxon>Brettanomyces</taxon>
    </lineage>
</organism>
<dbReference type="Proteomes" id="UP000478008">
    <property type="component" value="Unassembled WGS sequence"/>
</dbReference>
<sequence>MFTRWQPLGHIFSDLRVSCARLVVGSHRREHHSSKGQFKFLRSRADMNVIYSRETNKLYKWQSMFMQERNHTNLSAYNTSQFTSDIPSEAIMGWYGILTRQLNNDEIKKEIEIFKNHVISDLSRPDLYGRFKVCFFRKMIAFGQINFSLSPECFGVDKTSFKNKSPNIKQLSRVKKMVDFVSSRFNPSRDNLAIISKRLKAERFPADLFLHHQFMVNLNRRDMGRLLEVYFNFPRPRAYHLTSLEFEKFMGLVLRYKVGDTDHLIHTEALIAFFDSLLDDNIPLTKFELTKYIFFVLKNLLNVQKVSNTECFNKIMALQGRITFSQSIWNLLLCQFWDKKDIILQEMSHKVILNSDLIRTICCRCTSKNELINIIEIIKLKHMHLDPELFELIIQRLLFFKEFGYATILVKAVLESFKRLRQTNNFERGTVIHRTKILRLIDSRYEELNSVLLYEARQQVLNESQHSDSQLLYYTFKPSPMLMYYFLDCLTLTSDTQKVAAYSVLKIMNAYKIPLLNSQSLRMLSDLYLHPVDSIECMETDMNLVKAIVNLAYNSAHYNQYFHNCVGDSRYDKKYLSGFLHKNINSSAAQETRAIFELAFNIYKQWSLNDQSSTLKDKQAEIKKSMLQIYKEIAISA</sequence>